<gene>
    <name evidence="1" type="ORF">IM53_008580</name>
</gene>
<reference evidence="1 2" key="2">
    <citation type="journal article" date="2017" name="Plant Pathol.">
        <title>Pathogenicity and virulence gene content of Xanthomonas strains infecting Araceae, formerly known as Xanthomonas axonopodis pv. dieffenbachiae.</title>
        <authorList>
            <person name="Constantin E.C."/>
            <person name="Haegeman A."/>
            <person name="Van Vaerenbergh J."/>
            <person name="Baeyen S."/>
            <person name="Van Malderghem C."/>
            <person name="Maes M."/>
            <person name="Cottyn B."/>
        </authorList>
    </citation>
    <scope>NUCLEOTIDE SEQUENCE [LARGE SCALE GENOMIC DNA]</scope>
    <source>
        <strain evidence="1 2">LMG 25940</strain>
    </source>
</reference>
<dbReference type="STRING" id="1437877.GCA_001564415_00669"/>
<name>A0A1V9HBJ5_9XANT</name>
<evidence type="ECO:0000313" key="1">
    <source>
        <dbReference type="EMBL" id="OQP80207.1"/>
    </source>
</evidence>
<protein>
    <submittedName>
        <fullName evidence="1">Uncharacterized protein</fullName>
    </submittedName>
</protein>
<evidence type="ECO:0000313" key="2">
    <source>
        <dbReference type="Proteomes" id="UP000050546"/>
    </source>
</evidence>
<dbReference type="AlphaFoldDB" id="A0A1V9HBJ5"/>
<reference evidence="1 2" key="1">
    <citation type="journal article" date="2016" name="Plant Pathol.">
        <title>Genetic characterization of strains named as Xanthomonas axonopodis pv. dieffenbachiae leads to a taxonomic revision of the X. axonopodis species complex.</title>
        <authorList>
            <person name="Constantin E.C."/>
            <person name="Cleenwerck I."/>
            <person name="Maes M."/>
            <person name="Baeyen S."/>
            <person name="Van Malderghem C."/>
            <person name="De Vos P."/>
            <person name="Cottyn B."/>
        </authorList>
    </citation>
    <scope>NUCLEOTIDE SEQUENCE [LARGE SCALE GENOMIC DNA]</scope>
    <source>
        <strain evidence="1 2">LMG 25940</strain>
    </source>
</reference>
<dbReference type="EMBL" id="JPYI02000044">
    <property type="protein sequence ID" value="OQP80207.1"/>
    <property type="molecule type" value="Genomic_DNA"/>
</dbReference>
<organism evidence="1 2">
    <name type="scientific">Xanthomonas phaseoli pv. dieffenbachiae</name>
    <dbReference type="NCBI Taxonomy" id="92828"/>
    <lineage>
        <taxon>Bacteria</taxon>
        <taxon>Pseudomonadati</taxon>
        <taxon>Pseudomonadota</taxon>
        <taxon>Gammaproteobacteria</taxon>
        <taxon>Lysobacterales</taxon>
        <taxon>Lysobacteraceae</taxon>
        <taxon>Xanthomonas</taxon>
    </lineage>
</organism>
<accession>A0A1V9HBJ5</accession>
<proteinExistence type="predicted"/>
<comment type="caution">
    <text evidence="1">The sequence shown here is derived from an EMBL/GenBank/DDBJ whole genome shotgun (WGS) entry which is preliminary data.</text>
</comment>
<dbReference type="Proteomes" id="UP000050546">
    <property type="component" value="Unassembled WGS sequence"/>
</dbReference>
<sequence>MHFEPAWLPYLLTAIEGVAAVEYLNKNEALPSMIKDDDGKLEFMGFNTLEDIHLMGGQVDEDGWGKTL</sequence>